<evidence type="ECO:0000256" key="1">
    <source>
        <dbReference type="SAM" id="MobiDB-lite"/>
    </source>
</evidence>
<dbReference type="Proteomes" id="UP001280121">
    <property type="component" value="Unassembled WGS sequence"/>
</dbReference>
<dbReference type="GO" id="GO:0003676">
    <property type="term" value="F:nucleic acid binding"/>
    <property type="evidence" value="ECO:0007669"/>
    <property type="project" value="InterPro"/>
</dbReference>
<proteinExistence type="predicted"/>
<keyword evidence="3" id="KW-1185">Reference proteome</keyword>
<accession>A0AAD9TFW3</accession>
<dbReference type="PANTHER" id="PTHR34222">
    <property type="entry name" value="GAG_PRE-INTEGRS DOMAIN-CONTAINING PROTEIN"/>
    <property type="match status" value="1"/>
</dbReference>
<dbReference type="PANTHER" id="PTHR34222:SF99">
    <property type="entry name" value="PROTEIN, PUTATIVE-RELATED"/>
    <property type="match status" value="1"/>
</dbReference>
<feature type="compositionally biased region" description="Low complexity" evidence="1">
    <location>
        <begin position="16"/>
        <end position="28"/>
    </location>
</feature>
<dbReference type="SUPFAM" id="SSF57756">
    <property type="entry name" value="Retrovirus zinc finger-like domains"/>
    <property type="match status" value="1"/>
</dbReference>
<dbReference type="GO" id="GO:0008270">
    <property type="term" value="F:zinc ion binding"/>
    <property type="evidence" value="ECO:0007669"/>
    <property type="project" value="InterPro"/>
</dbReference>
<evidence type="ECO:0000313" key="3">
    <source>
        <dbReference type="Proteomes" id="UP001280121"/>
    </source>
</evidence>
<name>A0AAD9TFW3_9ROSI</name>
<dbReference type="AlphaFoldDB" id="A0AAD9TFW3"/>
<organism evidence="2 3">
    <name type="scientific">Dipteronia dyeriana</name>
    <dbReference type="NCBI Taxonomy" id="168575"/>
    <lineage>
        <taxon>Eukaryota</taxon>
        <taxon>Viridiplantae</taxon>
        <taxon>Streptophyta</taxon>
        <taxon>Embryophyta</taxon>
        <taxon>Tracheophyta</taxon>
        <taxon>Spermatophyta</taxon>
        <taxon>Magnoliopsida</taxon>
        <taxon>eudicotyledons</taxon>
        <taxon>Gunneridae</taxon>
        <taxon>Pentapetalae</taxon>
        <taxon>rosids</taxon>
        <taxon>malvids</taxon>
        <taxon>Sapindales</taxon>
        <taxon>Sapindaceae</taxon>
        <taxon>Hippocastanoideae</taxon>
        <taxon>Acereae</taxon>
        <taxon>Dipteronia</taxon>
    </lineage>
</organism>
<feature type="region of interest" description="Disordered" evidence="1">
    <location>
        <begin position="1"/>
        <end position="37"/>
    </location>
</feature>
<sequence>MAFTVKTDVAKSGGYNSQKPQNSNSSASKNKKRDGPYCTHCKILGHTMDRCYKIHGYPLRYKTRSNNNSNATTHQVLLLMIDQEKFRDKIWERDLKRNGDFAKA</sequence>
<comment type="caution">
    <text evidence="2">The sequence shown here is derived from an EMBL/GenBank/DDBJ whole genome shotgun (WGS) entry which is preliminary data.</text>
</comment>
<dbReference type="InterPro" id="IPR036875">
    <property type="entry name" value="Znf_CCHC_sf"/>
</dbReference>
<dbReference type="EMBL" id="JANJYI010000009">
    <property type="protein sequence ID" value="KAK2635231.1"/>
    <property type="molecule type" value="Genomic_DNA"/>
</dbReference>
<reference evidence="2" key="1">
    <citation type="journal article" date="2023" name="Plant J.">
        <title>Genome sequences and population genomics provide insights into the demographic history, inbreeding, and mutation load of two 'living fossil' tree species of Dipteronia.</title>
        <authorList>
            <person name="Feng Y."/>
            <person name="Comes H.P."/>
            <person name="Chen J."/>
            <person name="Zhu S."/>
            <person name="Lu R."/>
            <person name="Zhang X."/>
            <person name="Li P."/>
            <person name="Qiu J."/>
            <person name="Olsen K.M."/>
            <person name="Qiu Y."/>
        </authorList>
    </citation>
    <scope>NUCLEOTIDE SEQUENCE</scope>
    <source>
        <strain evidence="2">KIB01</strain>
    </source>
</reference>
<gene>
    <name evidence="2" type="ORF">Ddye_030023</name>
</gene>
<evidence type="ECO:0000313" key="2">
    <source>
        <dbReference type="EMBL" id="KAK2635231.1"/>
    </source>
</evidence>
<protein>
    <submittedName>
        <fullName evidence="2">Uncharacterized protein</fullName>
    </submittedName>
</protein>